<dbReference type="EMBL" id="JACGCM010002027">
    <property type="protein sequence ID" value="KAF6145911.1"/>
    <property type="molecule type" value="Genomic_DNA"/>
</dbReference>
<keyword evidence="3" id="KW-1185">Reference proteome</keyword>
<dbReference type="Gene3D" id="3.30.390.10">
    <property type="entry name" value="Enolase-like, N-terminal domain"/>
    <property type="match status" value="1"/>
</dbReference>
<dbReference type="OrthoDB" id="1717985at2759"/>
<evidence type="ECO:0000313" key="3">
    <source>
        <dbReference type="Proteomes" id="UP000541444"/>
    </source>
</evidence>
<accession>A0A7J7LTB6</accession>
<organism evidence="2 3">
    <name type="scientific">Kingdonia uniflora</name>
    <dbReference type="NCBI Taxonomy" id="39325"/>
    <lineage>
        <taxon>Eukaryota</taxon>
        <taxon>Viridiplantae</taxon>
        <taxon>Streptophyta</taxon>
        <taxon>Embryophyta</taxon>
        <taxon>Tracheophyta</taxon>
        <taxon>Spermatophyta</taxon>
        <taxon>Magnoliopsida</taxon>
        <taxon>Ranunculales</taxon>
        <taxon>Circaeasteraceae</taxon>
        <taxon>Kingdonia</taxon>
    </lineage>
</organism>
<comment type="caution">
    <text evidence="2">The sequence shown here is derived from an EMBL/GenBank/DDBJ whole genome shotgun (WGS) entry which is preliminary data.</text>
</comment>
<dbReference type="PANTHER" id="PTHR48073:SF2">
    <property type="entry name" value="O-SUCCINYLBENZOATE SYNTHASE"/>
    <property type="match status" value="1"/>
</dbReference>
<dbReference type="Proteomes" id="UP000541444">
    <property type="component" value="Unassembled WGS sequence"/>
</dbReference>
<reference evidence="2 3" key="1">
    <citation type="journal article" date="2020" name="IScience">
        <title>Genome Sequencing of the Endangered Kingdonia uniflora (Circaeasteraceae, Ranunculales) Reveals Potential Mechanisms of Evolutionary Specialization.</title>
        <authorList>
            <person name="Sun Y."/>
            <person name="Deng T."/>
            <person name="Zhang A."/>
            <person name="Moore M.J."/>
            <person name="Landis J.B."/>
            <person name="Lin N."/>
            <person name="Zhang H."/>
            <person name="Zhang X."/>
            <person name="Huang J."/>
            <person name="Zhang X."/>
            <person name="Sun H."/>
            <person name="Wang H."/>
        </authorList>
    </citation>
    <scope>NUCLEOTIDE SEQUENCE [LARGE SCALE GENOMIC DNA]</scope>
    <source>
        <strain evidence="2">TB1705</strain>
        <tissue evidence="2">Leaf</tissue>
    </source>
</reference>
<gene>
    <name evidence="2" type="ORF">GIB67_028906</name>
</gene>
<protein>
    <submittedName>
        <fullName evidence="2">Uncharacterized protein</fullName>
    </submittedName>
</protein>
<dbReference type="InterPro" id="IPR029017">
    <property type="entry name" value="Enolase-like_N"/>
</dbReference>
<keyword evidence="1" id="KW-0479">Metal-binding</keyword>
<dbReference type="AlphaFoldDB" id="A0A7J7LTB6"/>
<dbReference type="SUPFAM" id="SSF54826">
    <property type="entry name" value="Enolase N-terminal domain-like"/>
    <property type="match status" value="1"/>
</dbReference>
<dbReference type="PANTHER" id="PTHR48073">
    <property type="entry name" value="O-SUCCINYLBENZOATE SYNTHASE-RELATED"/>
    <property type="match status" value="1"/>
</dbReference>
<dbReference type="GO" id="GO:0046872">
    <property type="term" value="F:metal ion binding"/>
    <property type="evidence" value="ECO:0007669"/>
    <property type="project" value="UniProtKB-KW"/>
</dbReference>
<evidence type="ECO:0000313" key="2">
    <source>
        <dbReference type="EMBL" id="KAF6145911.1"/>
    </source>
</evidence>
<proteinExistence type="predicted"/>
<evidence type="ECO:0000256" key="1">
    <source>
        <dbReference type="ARBA" id="ARBA00022723"/>
    </source>
</evidence>
<name>A0A7J7LTB6_9MAGN</name>
<sequence>MSLMGSSLLCSSFPLPRLQSLSKKPHFFRTFATSTPPTPSSSKMAATSKAMNFGFKSLMETFSVDVHRAEGRPLNVPLLAPFTIASSRLEKVENVGIRVELSNGCVGWGEAPILPYVTAEDQVIALARVGEVCEVLRTSRAMTLNAVLSRIGELLAGHEFASVSIYWYPPVMIPEVTTLFRALATSTPPLSKMAAVTSKVMSFGFKSLLETFSVDVHRAEGRPLNVP</sequence>